<evidence type="ECO:0000259" key="1">
    <source>
        <dbReference type="SMART" id="SM00923"/>
    </source>
</evidence>
<dbReference type="PANTHER" id="PTHR38444:SF1">
    <property type="entry name" value="ENTEROBACTIN BIOSYNTHESIS PROTEIN YBDZ"/>
    <property type="match status" value="1"/>
</dbReference>
<evidence type="ECO:0000313" key="2">
    <source>
        <dbReference type="EMBL" id="EST36576.1"/>
    </source>
</evidence>
<dbReference type="Gene3D" id="3.90.820.10">
    <property type="entry name" value="Structural Genomics, Unknown Function 30-nov-00 1gh9 Mol_id"/>
    <property type="match status" value="1"/>
</dbReference>
<protein>
    <recommendedName>
        <fullName evidence="1">MbtH-like domain-containing protein</fullName>
    </recommendedName>
</protein>
<dbReference type="Pfam" id="PF03621">
    <property type="entry name" value="MbtH"/>
    <property type="match status" value="1"/>
</dbReference>
<dbReference type="EMBL" id="AWQX01000007">
    <property type="protein sequence ID" value="EST36576.1"/>
    <property type="molecule type" value="Genomic_DNA"/>
</dbReference>
<accession>V6KYQ2</accession>
<keyword evidence="3" id="KW-1185">Reference proteome</keyword>
<dbReference type="STRING" id="1352936.M878_01430"/>
<sequence>MTPKPDDDDRLYKVVVNHEEQYSVWPADRDNPAGWSDAGRTGPKSDCLAHIEDVWTDMRPLSLRRRLRAGEQDAPDGRNG</sequence>
<comment type="caution">
    <text evidence="2">The sequence shown here is derived from an EMBL/GenBank/DDBJ whole genome shotgun (WGS) entry which is preliminary data.</text>
</comment>
<dbReference type="Proteomes" id="UP000017984">
    <property type="component" value="Chromosome"/>
</dbReference>
<dbReference type="OrthoDB" id="7584480at2"/>
<name>V6KYQ2_STRRC</name>
<gene>
    <name evidence="2" type="ORF">M878_01430</name>
</gene>
<dbReference type="PATRIC" id="fig|1352936.5.peg.325"/>
<proteinExistence type="predicted"/>
<dbReference type="AlphaFoldDB" id="V6KYQ2"/>
<feature type="domain" description="MbtH-like" evidence="1">
    <location>
        <begin position="3"/>
        <end position="53"/>
    </location>
</feature>
<dbReference type="RefSeq" id="WP_023544322.1">
    <property type="nucleotide sequence ID" value="NZ_CM002285.1"/>
</dbReference>
<dbReference type="SMART" id="SM00923">
    <property type="entry name" value="MbtH"/>
    <property type="match status" value="1"/>
</dbReference>
<evidence type="ECO:0000313" key="3">
    <source>
        <dbReference type="Proteomes" id="UP000017984"/>
    </source>
</evidence>
<dbReference type="GO" id="GO:0019290">
    <property type="term" value="P:siderophore biosynthetic process"/>
    <property type="evidence" value="ECO:0007669"/>
    <property type="project" value="TreeGrafter"/>
</dbReference>
<dbReference type="SUPFAM" id="SSF160582">
    <property type="entry name" value="MbtH-like"/>
    <property type="match status" value="1"/>
</dbReference>
<dbReference type="InterPro" id="IPR037407">
    <property type="entry name" value="MLP_fam"/>
</dbReference>
<dbReference type="HOGENOM" id="CLU_181321_0_2_11"/>
<organism evidence="2 3">
    <name type="scientific">Streptomyces roseochromogenus subsp. oscitans DS 12.976</name>
    <dbReference type="NCBI Taxonomy" id="1352936"/>
    <lineage>
        <taxon>Bacteria</taxon>
        <taxon>Bacillati</taxon>
        <taxon>Actinomycetota</taxon>
        <taxon>Actinomycetes</taxon>
        <taxon>Kitasatosporales</taxon>
        <taxon>Streptomycetaceae</taxon>
        <taxon>Streptomyces</taxon>
    </lineage>
</organism>
<dbReference type="GO" id="GO:0005829">
    <property type="term" value="C:cytosol"/>
    <property type="evidence" value="ECO:0007669"/>
    <property type="project" value="TreeGrafter"/>
</dbReference>
<dbReference type="InterPro" id="IPR038020">
    <property type="entry name" value="MbtH-like_sf"/>
</dbReference>
<dbReference type="PANTHER" id="PTHR38444">
    <property type="entry name" value="ENTEROBACTIN BIOSYNTHESIS PROTEIN YBDZ"/>
    <property type="match status" value="1"/>
</dbReference>
<reference evidence="2 3" key="1">
    <citation type="journal article" date="2014" name="Genome Announc.">
        <title>Draft Genome Sequence of Streptomyces roseochromogenes subsp. oscitans DS 12.976, Producer of the Aminocoumarin Antibiotic Clorobiocin.</title>
        <authorList>
            <person name="Ruckert C."/>
            <person name="Kalinowski J."/>
            <person name="Heide L."/>
            <person name="Apel A.K."/>
        </authorList>
    </citation>
    <scope>NUCLEOTIDE SEQUENCE [LARGE SCALE GENOMIC DNA]</scope>
    <source>
        <strain evidence="2 3">DS 12.976</strain>
    </source>
</reference>
<dbReference type="InterPro" id="IPR005153">
    <property type="entry name" value="MbtH-like_dom"/>
</dbReference>